<gene>
    <name evidence="2" type="ORF">E2C01_094936</name>
</gene>
<evidence type="ECO:0000256" key="1">
    <source>
        <dbReference type="SAM" id="SignalP"/>
    </source>
</evidence>
<proteinExistence type="predicted"/>
<comment type="caution">
    <text evidence="2">The sequence shown here is derived from an EMBL/GenBank/DDBJ whole genome shotgun (WGS) entry which is preliminary data.</text>
</comment>
<accession>A0A5B7K285</accession>
<reference evidence="2 3" key="1">
    <citation type="submission" date="2019-05" db="EMBL/GenBank/DDBJ databases">
        <title>Another draft genome of Portunus trituberculatus and its Hox gene families provides insights of decapod evolution.</title>
        <authorList>
            <person name="Jeong J.-H."/>
            <person name="Song I."/>
            <person name="Kim S."/>
            <person name="Choi T."/>
            <person name="Kim D."/>
            <person name="Ryu S."/>
            <person name="Kim W."/>
        </authorList>
    </citation>
    <scope>NUCLEOTIDE SEQUENCE [LARGE SCALE GENOMIC DNA]</scope>
    <source>
        <tissue evidence="2">Muscle</tissue>
    </source>
</reference>
<feature type="signal peptide" evidence="1">
    <location>
        <begin position="1"/>
        <end position="15"/>
    </location>
</feature>
<evidence type="ECO:0000313" key="2">
    <source>
        <dbReference type="EMBL" id="MPC99517.1"/>
    </source>
</evidence>
<keyword evidence="1" id="KW-0732">Signal</keyword>
<dbReference type="AlphaFoldDB" id="A0A5B7K285"/>
<keyword evidence="3" id="KW-1185">Reference proteome</keyword>
<dbReference type="EMBL" id="VSRR010118713">
    <property type="protein sequence ID" value="MPC99517.1"/>
    <property type="molecule type" value="Genomic_DNA"/>
</dbReference>
<feature type="chain" id="PRO_5022871273" evidence="1">
    <location>
        <begin position="16"/>
        <end position="71"/>
    </location>
</feature>
<organism evidence="2 3">
    <name type="scientific">Portunus trituberculatus</name>
    <name type="common">Swimming crab</name>
    <name type="synonym">Neptunus trituberculatus</name>
    <dbReference type="NCBI Taxonomy" id="210409"/>
    <lineage>
        <taxon>Eukaryota</taxon>
        <taxon>Metazoa</taxon>
        <taxon>Ecdysozoa</taxon>
        <taxon>Arthropoda</taxon>
        <taxon>Crustacea</taxon>
        <taxon>Multicrustacea</taxon>
        <taxon>Malacostraca</taxon>
        <taxon>Eumalacostraca</taxon>
        <taxon>Eucarida</taxon>
        <taxon>Decapoda</taxon>
        <taxon>Pleocyemata</taxon>
        <taxon>Brachyura</taxon>
        <taxon>Eubrachyura</taxon>
        <taxon>Portunoidea</taxon>
        <taxon>Portunidae</taxon>
        <taxon>Portuninae</taxon>
        <taxon>Portunus</taxon>
    </lineage>
</organism>
<name>A0A5B7K285_PORTR</name>
<evidence type="ECO:0000313" key="3">
    <source>
        <dbReference type="Proteomes" id="UP000324222"/>
    </source>
</evidence>
<sequence length="71" mass="7590">MYLLYVAVLPQLLLSLPLSLLNIHHHCQISVTALTFSTITATIAVTISTTITTNTTIATTTSRMNVLTCAG</sequence>
<protein>
    <submittedName>
        <fullName evidence="2">Uncharacterized protein</fullName>
    </submittedName>
</protein>
<dbReference type="Proteomes" id="UP000324222">
    <property type="component" value="Unassembled WGS sequence"/>
</dbReference>